<comment type="caution">
    <text evidence="1">The sequence shown here is derived from an EMBL/GenBank/DDBJ whole genome shotgun (WGS) entry which is preliminary data.</text>
</comment>
<gene>
    <name evidence="1" type="ORF">ACFQJ9_10865</name>
</gene>
<evidence type="ECO:0000313" key="1">
    <source>
        <dbReference type="EMBL" id="MFC7199902.1"/>
    </source>
</evidence>
<keyword evidence="2" id="KW-1185">Reference proteome</keyword>
<sequence>MAKHVWRVYATLEQLSWQEEGQWFTTRRISTIAALSIGETERALEYLEDIGGTESSRDGELEFALTDTSMEDLASRHDSIEDLDRERRTALLDALDRGDVSPQKLYNVDEAREAADRALGSQTA</sequence>
<evidence type="ECO:0000313" key="2">
    <source>
        <dbReference type="Proteomes" id="UP001596447"/>
    </source>
</evidence>
<accession>A0ABD5Z3Y6</accession>
<organism evidence="1 2">
    <name type="scientific">Halospeciosus flavus</name>
    <dbReference type="NCBI Taxonomy" id="3032283"/>
    <lineage>
        <taxon>Archaea</taxon>
        <taxon>Methanobacteriati</taxon>
        <taxon>Methanobacteriota</taxon>
        <taxon>Stenosarchaea group</taxon>
        <taxon>Halobacteria</taxon>
        <taxon>Halobacteriales</taxon>
        <taxon>Halobacteriaceae</taxon>
        <taxon>Halospeciosus</taxon>
    </lineage>
</organism>
<dbReference type="Proteomes" id="UP001596447">
    <property type="component" value="Unassembled WGS sequence"/>
</dbReference>
<protein>
    <submittedName>
        <fullName evidence="1">Uncharacterized protein</fullName>
    </submittedName>
</protein>
<dbReference type="AlphaFoldDB" id="A0ABD5Z3Y6"/>
<dbReference type="RefSeq" id="WP_279529824.1">
    <property type="nucleotide sequence ID" value="NZ_CP122312.1"/>
</dbReference>
<dbReference type="EMBL" id="JBHTAR010000011">
    <property type="protein sequence ID" value="MFC7199902.1"/>
    <property type="molecule type" value="Genomic_DNA"/>
</dbReference>
<proteinExistence type="predicted"/>
<reference evidence="1 2" key="1">
    <citation type="journal article" date="2019" name="Int. J. Syst. Evol. Microbiol.">
        <title>The Global Catalogue of Microorganisms (GCM) 10K type strain sequencing project: providing services to taxonomists for standard genome sequencing and annotation.</title>
        <authorList>
            <consortium name="The Broad Institute Genomics Platform"/>
            <consortium name="The Broad Institute Genome Sequencing Center for Infectious Disease"/>
            <person name="Wu L."/>
            <person name="Ma J."/>
        </authorList>
    </citation>
    <scope>NUCLEOTIDE SEQUENCE [LARGE SCALE GENOMIC DNA]</scope>
    <source>
        <strain evidence="1 2">XZGYJ-43</strain>
    </source>
</reference>
<name>A0ABD5Z3Y6_9EURY</name>